<keyword evidence="5" id="KW-0931">ER-Golgi transport</keyword>
<dbReference type="EMBL" id="WIUZ02000057">
    <property type="protein sequence ID" value="KAF9777267.1"/>
    <property type="molecule type" value="Genomic_DNA"/>
</dbReference>
<feature type="domain" description="Sec20 C-terminal" evidence="12">
    <location>
        <begin position="147"/>
        <end position="236"/>
    </location>
</feature>
<keyword evidence="4" id="KW-0256">Endoplasmic reticulum</keyword>
<dbReference type="EMBL" id="WIUZ02000004">
    <property type="protein sequence ID" value="KAF9787941.1"/>
    <property type="molecule type" value="Genomic_DNA"/>
</dbReference>
<organism evidence="13 15">
    <name type="scientific">Thelephora terrestris</name>
    <dbReference type="NCBI Taxonomy" id="56493"/>
    <lineage>
        <taxon>Eukaryota</taxon>
        <taxon>Fungi</taxon>
        <taxon>Dikarya</taxon>
        <taxon>Basidiomycota</taxon>
        <taxon>Agaricomycotina</taxon>
        <taxon>Agaricomycetes</taxon>
        <taxon>Thelephorales</taxon>
        <taxon>Thelephoraceae</taxon>
        <taxon>Thelephora</taxon>
    </lineage>
</organism>
<dbReference type="GO" id="GO:0005484">
    <property type="term" value="F:SNAP receptor activity"/>
    <property type="evidence" value="ECO:0007669"/>
    <property type="project" value="InterPro"/>
</dbReference>
<dbReference type="Proteomes" id="UP000736335">
    <property type="component" value="Unassembled WGS sequence"/>
</dbReference>
<protein>
    <submittedName>
        <fullName evidence="13">Sec20-domain-containing protein</fullName>
    </submittedName>
</protein>
<dbReference type="PANTHER" id="PTHR12825:SF0">
    <property type="entry name" value="VESICLE TRANSPORT PROTEIN SEC20"/>
    <property type="match status" value="1"/>
</dbReference>
<evidence type="ECO:0000256" key="9">
    <source>
        <dbReference type="ARBA" id="ARBA00037934"/>
    </source>
</evidence>
<evidence type="ECO:0000256" key="2">
    <source>
        <dbReference type="ARBA" id="ARBA00022448"/>
    </source>
</evidence>
<keyword evidence="8 11" id="KW-0472">Membrane</keyword>
<evidence type="ECO:0000256" key="4">
    <source>
        <dbReference type="ARBA" id="ARBA00022824"/>
    </source>
</evidence>
<feature type="coiled-coil region" evidence="10">
    <location>
        <begin position="48"/>
        <end position="75"/>
    </location>
</feature>
<accession>A0A9P6L0R7</accession>
<proteinExistence type="inferred from homology"/>
<evidence type="ECO:0000256" key="1">
    <source>
        <dbReference type="ARBA" id="ARBA00004163"/>
    </source>
</evidence>
<evidence type="ECO:0000256" key="7">
    <source>
        <dbReference type="ARBA" id="ARBA00023054"/>
    </source>
</evidence>
<dbReference type="GO" id="GO:0005789">
    <property type="term" value="C:endoplasmic reticulum membrane"/>
    <property type="evidence" value="ECO:0007669"/>
    <property type="project" value="UniProtKB-SubCell"/>
</dbReference>
<evidence type="ECO:0000256" key="6">
    <source>
        <dbReference type="ARBA" id="ARBA00022989"/>
    </source>
</evidence>
<feature type="transmembrane region" description="Helical" evidence="11">
    <location>
        <begin position="215"/>
        <end position="232"/>
    </location>
</feature>
<evidence type="ECO:0000256" key="11">
    <source>
        <dbReference type="SAM" id="Phobius"/>
    </source>
</evidence>
<evidence type="ECO:0000313" key="14">
    <source>
        <dbReference type="EMBL" id="KAF9787941.1"/>
    </source>
</evidence>
<dbReference type="PANTHER" id="PTHR12825">
    <property type="entry name" value="BNIP1-RELATED"/>
    <property type="match status" value="1"/>
</dbReference>
<keyword evidence="7 10" id="KW-0175">Coiled coil</keyword>
<evidence type="ECO:0000256" key="8">
    <source>
        <dbReference type="ARBA" id="ARBA00023136"/>
    </source>
</evidence>
<comment type="similarity">
    <text evidence="9">Belongs to the SEC20 family.</text>
</comment>
<dbReference type="InterPro" id="IPR005606">
    <property type="entry name" value="Sec20"/>
</dbReference>
<gene>
    <name evidence="14" type="ORF">BJ322DRAFT_591716</name>
    <name evidence="13" type="ORF">BJ322DRAFT_731057</name>
</gene>
<dbReference type="GO" id="GO:0006890">
    <property type="term" value="P:retrograde vesicle-mediated transport, Golgi to endoplasmic reticulum"/>
    <property type="evidence" value="ECO:0007669"/>
    <property type="project" value="InterPro"/>
</dbReference>
<comment type="subcellular location">
    <subcellularLocation>
        <location evidence="1">Endoplasmic reticulum membrane</location>
        <topology evidence="1">Single-pass type IV membrane protein</topology>
    </subcellularLocation>
</comment>
<evidence type="ECO:0000313" key="13">
    <source>
        <dbReference type="EMBL" id="KAF9777267.1"/>
    </source>
</evidence>
<evidence type="ECO:0000256" key="5">
    <source>
        <dbReference type="ARBA" id="ARBA00022892"/>
    </source>
</evidence>
<evidence type="ECO:0000256" key="10">
    <source>
        <dbReference type="SAM" id="Coils"/>
    </source>
</evidence>
<dbReference type="Pfam" id="PF03908">
    <property type="entry name" value="Sec20"/>
    <property type="match status" value="1"/>
</dbReference>
<dbReference type="InterPro" id="IPR056173">
    <property type="entry name" value="Sec20_C"/>
</dbReference>
<evidence type="ECO:0000259" key="12">
    <source>
        <dbReference type="Pfam" id="PF03908"/>
    </source>
</evidence>
<evidence type="ECO:0000313" key="15">
    <source>
        <dbReference type="Proteomes" id="UP000736335"/>
    </source>
</evidence>
<keyword evidence="6 11" id="KW-1133">Transmembrane helix</keyword>
<reference evidence="13" key="1">
    <citation type="journal article" date="2020" name="Nat. Commun.">
        <title>Large-scale genome sequencing of mycorrhizal fungi provides insights into the early evolution of symbiotic traits.</title>
        <authorList>
            <person name="Miyauchi S."/>
            <person name="Kiss E."/>
            <person name="Kuo A."/>
            <person name="Drula E."/>
            <person name="Kohler A."/>
            <person name="Sanchez-Garcia M."/>
            <person name="Morin E."/>
            <person name="Andreopoulos B."/>
            <person name="Barry K.W."/>
            <person name="Bonito G."/>
            <person name="Buee M."/>
            <person name="Carver A."/>
            <person name="Chen C."/>
            <person name="Cichocki N."/>
            <person name="Clum A."/>
            <person name="Culley D."/>
            <person name="Crous P.W."/>
            <person name="Fauchery L."/>
            <person name="Girlanda M."/>
            <person name="Hayes R.D."/>
            <person name="Keri Z."/>
            <person name="LaButti K."/>
            <person name="Lipzen A."/>
            <person name="Lombard V."/>
            <person name="Magnuson J."/>
            <person name="Maillard F."/>
            <person name="Murat C."/>
            <person name="Nolan M."/>
            <person name="Ohm R.A."/>
            <person name="Pangilinan J."/>
            <person name="Pereira M.F."/>
            <person name="Perotto S."/>
            <person name="Peter M."/>
            <person name="Pfister S."/>
            <person name="Riley R."/>
            <person name="Sitrit Y."/>
            <person name="Stielow J.B."/>
            <person name="Szollosi G."/>
            <person name="Zifcakova L."/>
            <person name="Stursova M."/>
            <person name="Spatafora J.W."/>
            <person name="Tedersoo L."/>
            <person name="Vaario L.M."/>
            <person name="Yamada A."/>
            <person name="Yan M."/>
            <person name="Wang P."/>
            <person name="Xu J."/>
            <person name="Bruns T."/>
            <person name="Baldrian P."/>
            <person name="Vilgalys R."/>
            <person name="Dunand C."/>
            <person name="Henrissat B."/>
            <person name="Grigoriev I.V."/>
            <person name="Hibbett D."/>
            <person name="Nagy L.G."/>
            <person name="Martin F.M."/>
        </authorList>
    </citation>
    <scope>NUCLEOTIDE SEQUENCE</scope>
    <source>
        <strain evidence="13">UH-Tt-Lm1</strain>
    </source>
</reference>
<keyword evidence="2" id="KW-0813">Transport</keyword>
<keyword evidence="3 11" id="KW-0812">Transmembrane</keyword>
<dbReference type="AlphaFoldDB" id="A0A9P6L0R7"/>
<dbReference type="GO" id="GO:0031201">
    <property type="term" value="C:SNARE complex"/>
    <property type="evidence" value="ECO:0007669"/>
    <property type="project" value="TreeGrafter"/>
</dbReference>
<evidence type="ECO:0000256" key="3">
    <source>
        <dbReference type="ARBA" id="ARBA00022692"/>
    </source>
</evidence>
<reference evidence="13" key="2">
    <citation type="submission" date="2020-11" db="EMBL/GenBank/DDBJ databases">
        <authorList>
            <consortium name="DOE Joint Genome Institute"/>
            <person name="Kuo A."/>
            <person name="Miyauchi S."/>
            <person name="Kiss E."/>
            <person name="Drula E."/>
            <person name="Kohler A."/>
            <person name="Sanchez-Garcia M."/>
            <person name="Andreopoulos B."/>
            <person name="Barry K.W."/>
            <person name="Bonito G."/>
            <person name="Buee M."/>
            <person name="Carver A."/>
            <person name="Chen C."/>
            <person name="Cichocki N."/>
            <person name="Clum A."/>
            <person name="Culley D."/>
            <person name="Crous P.W."/>
            <person name="Fauchery L."/>
            <person name="Girlanda M."/>
            <person name="Hayes R."/>
            <person name="Keri Z."/>
            <person name="Labutti K."/>
            <person name="Lipzen A."/>
            <person name="Lombard V."/>
            <person name="Magnuson J."/>
            <person name="Maillard F."/>
            <person name="Morin E."/>
            <person name="Murat C."/>
            <person name="Nolan M."/>
            <person name="Ohm R."/>
            <person name="Pangilinan J."/>
            <person name="Pereira M."/>
            <person name="Perotto S."/>
            <person name="Peter M."/>
            <person name="Riley R."/>
            <person name="Sitrit Y."/>
            <person name="Stielow B."/>
            <person name="Szollosi G."/>
            <person name="Zifcakova L."/>
            <person name="Stursova M."/>
            <person name="Spatafora J.W."/>
            <person name="Tedersoo L."/>
            <person name="Vaario L.-M."/>
            <person name="Yamada A."/>
            <person name="Yan M."/>
            <person name="Wang P."/>
            <person name="Xu J."/>
            <person name="Bruns T."/>
            <person name="Baldrian P."/>
            <person name="Vilgalys R."/>
            <person name="Henrissat B."/>
            <person name="Grigoriev I.V."/>
            <person name="Hibbett D."/>
            <person name="Nagy L.G."/>
            <person name="Martin F.M."/>
        </authorList>
    </citation>
    <scope>NUCLEOTIDE SEQUENCE</scope>
    <source>
        <strain evidence="13">UH-Tt-Lm1</strain>
    </source>
</reference>
<dbReference type="OrthoDB" id="46868at2759"/>
<sequence>MPPIPQKFDQETTDLIESIERRRKDIDTFQLPRLEKCAGSLSVQQQYASELRDDIETLAKQIDELDVLVDDQQGQRNKRYLQEIVQGFYDDLKGIKSELRNALLVSKRNIDSRNASNREELFRSNVASDEKAVSGEKTAEDALMKANNDVTEALQRTVNLMQGELERSVLSTQMLDASTATLRSTSNTYDTLDNILMTSKQLVTALEKADRIDKLLIMAGLVFFFLVVLFILKQRVIDRGIRMALFWTRFIPRRAKSIESVLERGDLKVAETATSIATSITALATSVLSSTSVTGLVESMSSSSYPAVETLSSAGLIDERPVLPTYDNPRDEL</sequence>
<name>A0A9P6L0R7_9AGAM</name>
<comment type="caution">
    <text evidence="13">The sequence shown here is derived from an EMBL/GenBank/DDBJ whole genome shotgun (WGS) entry which is preliminary data.</text>
</comment>
<keyword evidence="15" id="KW-1185">Reference proteome</keyword>